<evidence type="ECO:0000256" key="4">
    <source>
        <dbReference type="ARBA" id="ARBA00022741"/>
    </source>
</evidence>
<keyword evidence="3" id="KW-0472">Membrane</keyword>
<dbReference type="SUPFAM" id="SSF52540">
    <property type="entry name" value="P-loop containing nucleoside triphosphate hydrolases"/>
    <property type="match status" value="1"/>
</dbReference>
<keyword evidence="3" id="KW-1003">Cell membrane</keyword>
<reference evidence="7" key="1">
    <citation type="submission" date="2018-05" db="EMBL/GenBank/DDBJ databases">
        <authorList>
            <person name="Lanie J.A."/>
            <person name="Ng W.-L."/>
            <person name="Kazmierczak K.M."/>
            <person name="Andrzejewski T.M."/>
            <person name="Davidsen T.M."/>
            <person name="Wayne K.J."/>
            <person name="Tettelin H."/>
            <person name="Glass J.I."/>
            <person name="Rusch D."/>
            <person name="Podicherti R."/>
            <person name="Tsui H.-C.T."/>
            <person name="Winkler M.E."/>
        </authorList>
    </citation>
    <scope>NUCLEOTIDE SEQUENCE</scope>
    <source>
        <strain evidence="7">KNB</strain>
    </source>
</reference>
<evidence type="ECO:0000256" key="3">
    <source>
        <dbReference type="ARBA" id="ARBA00022475"/>
    </source>
</evidence>
<protein>
    <submittedName>
        <fullName evidence="7">ABC transporter related</fullName>
    </submittedName>
</protein>
<feature type="domain" description="ABC transporter" evidence="6">
    <location>
        <begin position="11"/>
        <end position="240"/>
    </location>
</feature>
<evidence type="ECO:0000256" key="5">
    <source>
        <dbReference type="ARBA" id="ARBA00022840"/>
    </source>
</evidence>
<dbReference type="GO" id="GO:0005524">
    <property type="term" value="F:ATP binding"/>
    <property type="evidence" value="ECO:0007669"/>
    <property type="project" value="UniProtKB-KW"/>
</dbReference>
<dbReference type="Gene3D" id="3.40.50.300">
    <property type="entry name" value="P-loop containing nucleotide triphosphate hydrolases"/>
    <property type="match status" value="1"/>
</dbReference>
<proteinExistence type="inferred from homology"/>
<evidence type="ECO:0000313" key="7">
    <source>
        <dbReference type="EMBL" id="SPS04955.1"/>
    </source>
</evidence>
<dbReference type="GO" id="GO:0016887">
    <property type="term" value="F:ATP hydrolysis activity"/>
    <property type="evidence" value="ECO:0007669"/>
    <property type="project" value="InterPro"/>
</dbReference>
<dbReference type="PANTHER" id="PTHR43335">
    <property type="entry name" value="ABC TRANSPORTER, ATP-BINDING PROTEIN"/>
    <property type="match status" value="1"/>
</dbReference>
<keyword evidence="2" id="KW-0813">Transport</keyword>
<comment type="similarity">
    <text evidence="1">Belongs to the ABC transporter superfamily.</text>
</comment>
<evidence type="ECO:0000256" key="1">
    <source>
        <dbReference type="ARBA" id="ARBA00005417"/>
    </source>
</evidence>
<dbReference type="SMART" id="SM00382">
    <property type="entry name" value="AAA"/>
    <property type="match status" value="1"/>
</dbReference>
<gene>
    <name evidence="7" type="ORF">NITFAB_0544</name>
</gene>
<dbReference type="CDD" id="cd03230">
    <property type="entry name" value="ABC_DR_subfamily_A"/>
    <property type="match status" value="1"/>
</dbReference>
<dbReference type="InterPro" id="IPR003439">
    <property type="entry name" value="ABC_transporter-like_ATP-bd"/>
</dbReference>
<keyword evidence="5" id="KW-0067">ATP-binding</keyword>
<keyword evidence="4" id="KW-0547">Nucleotide-binding</keyword>
<evidence type="ECO:0000256" key="2">
    <source>
        <dbReference type="ARBA" id="ARBA00022448"/>
    </source>
</evidence>
<name>A0A2X0SJ79_9PROT</name>
<dbReference type="PROSITE" id="PS50893">
    <property type="entry name" value="ABC_TRANSPORTER_2"/>
    <property type="match status" value="1"/>
</dbReference>
<dbReference type="InterPro" id="IPR003593">
    <property type="entry name" value="AAA+_ATPase"/>
</dbReference>
<dbReference type="PANTHER" id="PTHR43335:SF4">
    <property type="entry name" value="ABC TRANSPORTER, ATP-BINDING PROTEIN"/>
    <property type="match status" value="1"/>
</dbReference>
<evidence type="ECO:0000259" key="6">
    <source>
        <dbReference type="PROSITE" id="PS50893"/>
    </source>
</evidence>
<dbReference type="Pfam" id="PF00005">
    <property type="entry name" value="ABC_tran"/>
    <property type="match status" value="1"/>
</dbReference>
<sequence length="315" mass="34676">MPMSVTAPITLAAHNLVRCFGRNEAIRGVSLQLRQGEVLGLLGQNGAGKSTMLQMLAGTLLPQSGQIEICGFDLTRHPRMAKAKIGFVPETVPVYRDMKVDDFLLFAARLRRMPPARIMDALAETKYRCSLQDSGKKIIGTLSKGYQQRIGIAQAIIHQPEVIILDEPTVSLDPSQIRDIRALIRELGSLYSVILSTHLLDEVESICDRAEILHHGRLVYGSTSAQMQQYGRNQPGFILTLLSPPALPELQSVAGVQQVDQLSATQFRILHAHDSNPGAALLELAARKGWQAEQLVPLRSALEDVFMQITQTEKS</sequence>
<dbReference type="AlphaFoldDB" id="A0A2X0SJ79"/>
<dbReference type="EMBL" id="LS423452">
    <property type="protein sequence ID" value="SPS04955.1"/>
    <property type="molecule type" value="Genomic_DNA"/>
</dbReference>
<organism evidence="7">
    <name type="scientific">Candidatus Nitrotoga fabula</name>
    <dbReference type="NCBI Taxonomy" id="2182327"/>
    <lineage>
        <taxon>Bacteria</taxon>
        <taxon>Pseudomonadati</taxon>
        <taxon>Pseudomonadota</taxon>
        <taxon>Betaproteobacteria</taxon>
        <taxon>Nitrosomonadales</taxon>
        <taxon>Gallionellaceae</taxon>
        <taxon>Candidatus Nitrotoga</taxon>
    </lineage>
</organism>
<dbReference type="InterPro" id="IPR027417">
    <property type="entry name" value="P-loop_NTPase"/>
</dbReference>
<accession>A0A2X0SJ79</accession>